<dbReference type="InterPro" id="IPR003615">
    <property type="entry name" value="HNH_nuc"/>
</dbReference>
<dbReference type="CDD" id="cd00085">
    <property type="entry name" value="HNHc"/>
    <property type="match status" value="1"/>
</dbReference>
<dbReference type="GO" id="GO:0003676">
    <property type="term" value="F:nucleic acid binding"/>
    <property type="evidence" value="ECO:0007669"/>
    <property type="project" value="InterPro"/>
</dbReference>
<sequence length="41" mass="4617">MRLIQHSTNSIDHIIRKLDGGLGTIENGQLTHPFCNTEIKD</sequence>
<feature type="domain" description="HNH" evidence="1">
    <location>
        <begin position="7"/>
        <end position="39"/>
    </location>
</feature>
<name>A0A4U3L9T7_9BACT</name>
<organism evidence="2 3">
    <name type="scientific">Ilyomonas limi</name>
    <dbReference type="NCBI Taxonomy" id="2575867"/>
    <lineage>
        <taxon>Bacteria</taxon>
        <taxon>Pseudomonadati</taxon>
        <taxon>Bacteroidota</taxon>
        <taxon>Chitinophagia</taxon>
        <taxon>Chitinophagales</taxon>
        <taxon>Chitinophagaceae</taxon>
        <taxon>Ilyomonas</taxon>
    </lineage>
</organism>
<evidence type="ECO:0000259" key="1">
    <source>
        <dbReference type="Pfam" id="PF01844"/>
    </source>
</evidence>
<proteinExistence type="predicted"/>
<accession>A0A4U3L9T7</accession>
<comment type="caution">
    <text evidence="2">The sequence shown here is derived from an EMBL/GenBank/DDBJ whole genome shotgun (WGS) entry which is preliminary data.</text>
</comment>
<dbReference type="Pfam" id="PF01844">
    <property type="entry name" value="HNH"/>
    <property type="match status" value="1"/>
</dbReference>
<evidence type="ECO:0000313" key="3">
    <source>
        <dbReference type="Proteomes" id="UP000305848"/>
    </source>
</evidence>
<protein>
    <recommendedName>
        <fullName evidence="1">HNH domain-containing protein</fullName>
    </recommendedName>
</protein>
<dbReference type="GO" id="GO:0008270">
    <property type="term" value="F:zinc ion binding"/>
    <property type="evidence" value="ECO:0007669"/>
    <property type="project" value="InterPro"/>
</dbReference>
<dbReference type="OrthoDB" id="9764212at2"/>
<gene>
    <name evidence="2" type="ORF">FC093_02430</name>
</gene>
<dbReference type="AlphaFoldDB" id="A0A4U3L9T7"/>
<keyword evidence="3" id="KW-1185">Reference proteome</keyword>
<dbReference type="Proteomes" id="UP000305848">
    <property type="component" value="Unassembled WGS sequence"/>
</dbReference>
<dbReference type="EMBL" id="SZQL01000001">
    <property type="protein sequence ID" value="TKK72078.1"/>
    <property type="molecule type" value="Genomic_DNA"/>
</dbReference>
<reference evidence="2 3" key="1">
    <citation type="submission" date="2019-05" db="EMBL/GenBank/DDBJ databases">
        <title>Panacibacter sp. strain 17mud1-8 Genome sequencing and assembly.</title>
        <authorList>
            <person name="Chhetri G."/>
        </authorList>
    </citation>
    <scope>NUCLEOTIDE SEQUENCE [LARGE SCALE GENOMIC DNA]</scope>
    <source>
        <strain evidence="2 3">17mud1-8</strain>
    </source>
</reference>
<dbReference type="InterPro" id="IPR002711">
    <property type="entry name" value="HNH"/>
</dbReference>
<dbReference type="GO" id="GO:0004519">
    <property type="term" value="F:endonuclease activity"/>
    <property type="evidence" value="ECO:0007669"/>
    <property type="project" value="InterPro"/>
</dbReference>
<evidence type="ECO:0000313" key="2">
    <source>
        <dbReference type="EMBL" id="TKK72078.1"/>
    </source>
</evidence>